<feature type="transmembrane region" description="Helical" evidence="4">
    <location>
        <begin position="103"/>
        <end position="124"/>
    </location>
</feature>
<feature type="transmembrane region" description="Helical" evidence="4">
    <location>
        <begin position="48"/>
        <end position="67"/>
    </location>
</feature>
<feature type="transmembrane region" description="Helical" evidence="4">
    <location>
        <begin position="308"/>
        <end position="330"/>
    </location>
</feature>
<keyword evidence="7" id="KW-1185">Reference proteome</keyword>
<feature type="transmembrane region" description="Helical" evidence="4">
    <location>
        <begin position="282"/>
        <end position="302"/>
    </location>
</feature>
<dbReference type="InterPro" id="IPR020846">
    <property type="entry name" value="MFS_dom"/>
</dbReference>
<organism evidence="6 7">
    <name type="scientific">Novosphingobium guangzhouense</name>
    <dbReference type="NCBI Taxonomy" id="1850347"/>
    <lineage>
        <taxon>Bacteria</taxon>
        <taxon>Pseudomonadati</taxon>
        <taxon>Pseudomonadota</taxon>
        <taxon>Alphaproteobacteria</taxon>
        <taxon>Sphingomonadales</taxon>
        <taxon>Sphingomonadaceae</taxon>
        <taxon>Novosphingobium</taxon>
    </lineage>
</organism>
<protein>
    <submittedName>
        <fullName evidence="6">Sugar phosphate permease</fullName>
    </submittedName>
</protein>
<feature type="domain" description="Major facilitator superfamily (MFS) profile" evidence="5">
    <location>
        <begin position="10"/>
        <end position="397"/>
    </location>
</feature>
<proteinExistence type="predicted"/>
<evidence type="ECO:0000259" key="5">
    <source>
        <dbReference type="PROSITE" id="PS50850"/>
    </source>
</evidence>
<dbReference type="PANTHER" id="PTHR11360">
    <property type="entry name" value="MONOCARBOXYLATE TRANSPORTER"/>
    <property type="match status" value="1"/>
</dbReference>
<dbReference type="AlphaFoldDB" id="A0A2K2FT08"/>
<feature type="transmembrane region" description="Helical" evidence="4">
    <location>
        <begin position="172"/>
        <end position="197"/>
    </location>
</feature>
<dbReference type="GO" id="GO:0022857">
    <property type="term" value="F:transmembrane transporter activity"/>
    <property type="evidence" value="ECO:0007669"/>
    <property type="project" value="InterPro"/>
</dbReference>
<feature type="transmembrane region" description="Helical" evidence="4">
    <location>
        <begin position="12"/>
        <end position="36"/>
    </location>
</feature>
<feature type="transmembrane region" description="Helical" evidence="4">
    <location>
        <begin position="218"/>
        <end position="243"/>
    </location>
</feature>
<evidence type="ECO:0000256" key="3">
    <source>
        <dbReference type="ARBA" id="ARBA00023136"/>
    </source>
</evidence>
<dbReference type="SUPFAM" id="SSF103473">
    <property type="entry name" value="MFS general substrate transporter"/>
    <property type="match status" value="1"/>
</dbReference>
<feature type="transmembrane region" description="Helical" evidence="4">
    <location>
        <begin position="136"/>
        <end position="157"/>
    </location>
</feature>
<dbReference type="OrthoDB" id="9796632at2"/>
<dbReference type="InterPro" id="IPR050327">
    <property type="entry name" value="Proton-linked_MCT"/>
</dbReference>
<keyword evidence="3 4" id="KW-0472">Membrane</keyword>
<keyword evidence="1 4" id="KW-0812">Transmembrane</keyword>
<dbReference type="Pfam" id="PF07690">
    <property type="entry name" value="MFS_1"/>
    <property type="match status" value="1"/>
</dbReference>
<gene>
    <name evidence="6" type="ORF">A8V01_10670</name>
</gene>
<feature type="transmembrane region" description="Helical" evidence="4">
    <location>
        <begin position="342"/>
        <end position="361"/>
    </location>
</feature>
<comment type="caution">
    <text evidence="6">The sequence shown here is derived from an EMBL/GenBank/DDBJ whole genome shotgun (WGS) entry which is preliminary data.</text>
</comment>
<dbReference type="EMBL" id="LYMM01000095">
    <property type="protein sequence ID" value="PNU01916.1"/>
    <property type="molecule type" value="Genomic_DNA"/>
</dbReference>
<dbReference type="Gene3D" id="1.20.1250.20">
    <property type="entry name" value="MFS general substrate transporter like domains"/>
    <property type="match status" value="2"/>
</dbReference>
<dbReference type="PROSITE" id="PS50850">
    <property type="entry name" value="MFS"/>
    <property type="match status" value="1"/>
</dbReference>
<feature type="transmembrane region" description="Helical" evidence="4">
    <location>
        <begin position="373"/>
        <end position="392"/>
    </location>
</feature>
<evidence type="ECO:0000256" key="2">
    <source>
        <dbReference type="ARBA" id="ARBA00022989"/>
    </source>
</evidence>
<feature type="transmembrane region" description="Helical" evidence="4">
    <location>
        <begin position="255"/>
        <end position="275"/>
    </location>
</feature>
<evidence type="ECO:0000256" key="1">
    <source>
        <dbReference type="ARBA" id="ARBA00022692"/>
    </source>
</evidence>
<evidence type="ECO:0000313" key="7">
    <source>
        <dbReference type="Proteomes" id="UP000236327"/>
    </source>
</evidence>
<feature type="transmembrane region" description="Helical" evidence="4">
    <location>
        <begin position="74"/>
        <end position="97"/>
    </location>
</feature>
<evidence type="ECO:0000256" key="4">
    <source>
        <dbReference type="SAM" id="Phobius"/>
    </source>
</evidence>
<reference evidence="6 7" key="1">
    <citation type="submission" date="2016-05" db="EMBL/GenBank/DDBJ databases">
        <title>Complete genome sequence of Novosphingobium guangzhouense SA925(T).</title>
        <authorList>
            <person name="Sha S."/>
        </authorList>
    </citation>
    <scope>NUCLEOTIDE SEQUENCE [LARGE SCALE GENOMIC DNA]</scope>
    <source>
        <strain evidence="6 7">SA925</strain>
    </source>
</reference>
<sequence>MRYLSEIGAAWRPLLAATLGMGTGMSIIGTVTSAIAPSLIADAGWSKAQFAMTGMLGMLTALSMPFIGRLADLFGVKLTALIGIVAMPLTMLGFSLIGGSFEAYLGIFIFQSIICVTTTATVYTRLVVQHVEHARGLALAIVACGPALFAAIGGPVINEFVEAHGWAATYRMLALFTTLAGIAVFLLIPAGRAHAALVTAPRRRAREDYPEIFREKAFWLLFGAMYLCNLPLTLILVQLKMLVLDQGISGEGASIMFTALAVGMLLGRFVTGVALDRFAPQVVSFVMLALPGLGLFVLASSWDAPMVVTAAIFSLGFAVGAEGDILAFLVARHFRTGIYSSVLGLLTGVCSLAAASGAALLSWTLARTGSFDSFLLTVGTSVVAGALLLLMLRKEPQTEEALPEPQPEPLSKPLPA</sequence>
<accession>A0A2K2FT08</accession>
<dbReference type="InterPro" id="IPR011701">
    <property type="entry name" value="MFS"/>
</dbReference>
<dbReference type="RefSeq" id="WP_103099164.1">
    <property type="nucleotide sequence ID" value="NZ_LYMM01000095.1"/>
</dbReference>
<dbReference type="PANTHER" id="PTHR11360:SF290">
    <property type="entry name" value="MONOCARBOXYLATE MFS PERMEASE"/>
    <property type="match status" value="1"/>
</dbReference>
<keyword evidence="2 4" id="KW-1133">Transmembrane helix</keyword>
<dbReference type="InterPro" id="IPR036259">
    <property type="entry name" value="MFS_trans_sf"/>
</dbReference>
<dbReference type="Proteomes" id="UP000236327">
    <property type="component" value="Unassembled WGS sequence"/>
</dbReference>
<name>A0A2K2FT08_9SPHN</name>
<evidence type="ECO:0000313" key="6">
    <source>
        <dbReference type="EMBL" id="PNU01916.1"/>
    </source>
</evidence>